<sequence>MKGLLHKASTAGERLEMIYLSNEGEITQRIIKVKKVGEDYFRAYCYTRNQIRTFSMSNILSIGPVRKHHKHLRKGA</sequence>
<reference evidence="2" key="1">
    <citation type="submission" date="2023-03" db="EMBL/GenBank/DDBJ databases">
        <title>Bacterial isolates from washroom surfaces on a university campus.</title>
        <authorList>
            <person name="Holman D.B."/>
            <person name="Gzyl K.E."/>
            <person name="Taheri A.E."/>
        </authorList>
    </citation>
    <scope>NUCLEOTIDE SEQUENCE</scope>
    <source>
        <strain evidence="2">RD03</strain>
    </source>
</reference>
<name>A0AAW6SNU4_9BACI</name>
<feature type="domain" description="WYL" evidence="1">
    <location>
        <begin position="5"/>
        <end position="62"/>
    </location>
</feature>
<organism evidence="2 3">
    <name type="scientific">Heyndrickxia oleronia</name>
    <dbReference type="NCBI Taxonomy" id="38875"/>
    <lineage>
        <taxon>Bacteria</taxon>
        <taxon>Bacillati</taxon>
        <taxon>Bacillota</taxon>
        <taxon>Bacilli</taxon>
        <taxon>Bacillales</taxon>
        <taxon>Bacillaceae</taxon>
        <taxon>Heyndrickxia</taxon>
    </lineage>
</organism>
<gene>
    <name evidence="2" type="ORF">P5X88_05985</name>
</gene>
<accession>A0AAW6SNU4</accession>
<protein>
    <recommendedName>
        <fullName evidence="1">WYL domain-containing protein</fullName>
    </recommendedName>
</protein>
<dbReference type="EMBL" id="JAROYP010000002">
    <property type="protein sequence ID" value="MDH5160480.1"/>
    <property type="molecule type" value="Genomic_DNA"/>
</dbReference>
<proteinExistence type="predicted"/>
<dbReference type="AlphaFoldDB" id="A0AAW6SNU4"/>
<evidence type="ECO:0000259" key="1">
    <source>
        <dbReference type="Pfam" id="PF13280"/>
    </source>
</evidence>
<comment type="caution">
    <text evidence="2">The sequence shown here is derived from an EMBL/GenBank/DDBJ whole genome shotgun (WGS) entry which is preliminary data.</text>
</comment>
<dbReference type="Proteomes" id="UP001159179">
    <property type="component" value="Unassembled WGS sequence"/>
</dbReference>
<evidence type="ECO:0000313" key="2">
    <source>
        <dbReference type="EMBL" id="MDH5160480.1"/>
    </source>
</evidence>
<dbReference type="RefSeq" id="WP_251337504.1">
    <property type="nucleotide sequence ID" value="NZ_JAMATW010000001.1"/>
</dbReference>
<dbReference type="InterPro" id="IPR026881">
    <property type="entry name" value="WYL_dom"/>
</dbReference>
<evidence type="ECO:0000313" key="3">
    <source>
        <dbReference type="Proteomes" id="UP001159179"/>
    </source>
</evidence>
<dbReference type="Pfam" id="PF13280">
    <property type="entry name" value="WYL"/>
    <property type="match status" value="1"/>
</dbReference>